<dbReference type="PROSITE" id="PS00674">
    <property type="entry name" value="AAA"/>
    <property type="match status" value="1"/>
</dbReference>
<dbReference type="GO" id="GO:0005524">
    <property type="term" value="F:ATP binding"/>
    <property type="evidence" value="ECO:0007669"/>
    <property type="project" value="UniProtKB-KW"/>
</dbReference>
<accession>A1SUB2</accession>
<dbReference type="HOGENOM" id="CLU_000688_12_3_6"/>
<keyword evidence="10" id="KW-1185">Reference proteome</keyword>
<comment type="similarity">
    <text evidence="1">Belongs to the AAA ATPase family. CDC48 subfamily.</text>
</comment>
<dbReference type="SMART" id="SM01072">
    <property type="entry name" value="CDC48_2"/>
    <property type="match status" value="1"/>
</dbReference>
<evidence type="ECO:0000256" key="3">
    <source>
        <dbReference type="ARBA" id="ARBA00022741"/>
    </source>
</evidence>
<feature type="domain" description="CDC48" evidence="7">
    <location>
        <begin position="108"/>
        <end position="172"/>
    </location>
</feature>
<feature type="domain" description="CDC48 N-terminal subdomain" evidence="8">
    <location>
        <begin position="10"/>
        <end position="94"/>
    </location>
</feature>
<dbReference type="InterPro" id="IPR003960">
    <property type="entry name" value="ATPase_AAA_CS"/>
</dbReference>
<evidence type="ECO:0000259" key="7">
    <source>
        <dbReference type="SMART" id="SM01072"/>
    </source>
</evidence>
<dbReference type="Pfam" id="PF02359">
    <property type="entry name" value="CDC48_N"/>
    <property type="match status" value="1"/>
</dbReference>
<dbReference type="GO" id="GO:0051301">
    <property type="term" value="P:cell division"/>
    <property type="evidence" value="ECO:0007669"/>
    <property type="project" value="UniProtKB-KW"/>
</dbReference>
<dbReference type="Pfam" id="PF17862">
    <property type="entry name" value="AAA_lid_3"/>
    <property type="match status" value="2"/>
</dbReference>
<dbReference type="InterPro" id="IPR050168">
    <property type="entry name" value="AAA_ATPase_domain"/>
</dbReference>
<dbReference type="KEGG" id="pin:Ping_1247"/>
<keyword evidence="3 5" id="KW-0547">Nucleotide-binding</keyword>
<dbReference type="AlphaFoldDB" id="A1SUB2"/>
<dbReference type="GO" id="GO:0005737">
    <property type="term" value="C:cytoplasm"/>
    <property type="evidence" value="ECO:0007669"/>
    <property type="project" value="UniProtKB-ARBA"/>
</dbReference>
<dbReference type="InterPro" id="IPR027417">
    <property type="entry name" value="P-loop_NTPase"/>
</dbReference>
<sequence>MNEKSTSPLMLQVAEALSKDVGRTYARIGPEDMLRLGLEVGDIVTVNGKRRTVAKVMICYKPMREQSCIQLDGISRSNAGVGLGDRVEVERIIASPAQRLTLTPVDLAPRKKDLNYIGSLVDGLVVMEGDRIRVSLFGSRSIDFRVKNVSPKSPVLIGGTTQLTIGDEAEEETSSSSLSYEDVGGVKPQLARIREMIELPLRYPELFDQLGIDAPKGVLIYGPPGCGKTLIARIIAHETEANFFSVSGPEIIHKFYGESEAHLRKIFEEAGRKGPSIIFIDEIDAIAPRRDQVVGEVEKRVVAQLLALMDGLNSRQNIIVIAATNLPNLLDPALRRPGRFDREICIPIPDRDGRLQILEIHTRGMPLADDVKMNHLADVTHGFVGADLEALCREAAMSVLREILPSINLSLASIPCEQLAKLHVGMADFLVALREVEPSAIREVFVDIPNVSWDDVGGLSDIKQQLIEAIEWPLKYPELFEQSGVRPPKGLLLCGPPGVGKTLIAKAVANESGVNVISVKGPALISKYVGESERGVREVFHKARQAAPCIIFFDEIDALVPLRGSGGSDSHVADRVLSQFLAEMDGIDDLKGVFIFGATNRRDLIDPAMLRPGRFDQIVNIPLPDTEGRTEIFAVHLRDKPLAEGIEAQNLAERTSGYSSAEIAALCNRSALRAIRRVVDTAGGDPTKGLNVLIELEDFEFTLAEMGIKTQDLTCNQPQINSTESQSNVYEE</sequence>
<keyword evidence="4 5" id="KW-0067">ATP-binding</keyword>
<dbReference type="CDD" id="cd19511">
    <property type="entry name" value="RecA-like_CDC48_r2-like"/>
    <property type="match status" value="1"/>
</dbReference>
<dbReference type="Gene3D" id="2.40.40.20">
    <property type="match status" value="1"/>
</dbReference>
<dbReference type="FunFam" id="2.40.40.20:FF:000007">
    <property type="entry name" value="AAA family ATPase"/>
    <property type="match status" value="1"/>
</dbReference>
<dbReference type="EC" id="3.6.4.6" evidence="9"/>
<evidence type="ECO:0000313" key="9">
    <source>
        <dbReference type="EMBL" id="ABM03077.1"/>
    </source>
</evidence>
<dbReference type="FunFam" id="1.10.8.60:FF:000057">
    <property type="entry name" value="AAA family ATPase, CDC48 subfamily"/>
    <property type="match status" value="1"/>
</dbReference>
<dbReference type="SMART" id="SM00382">
    <property type="entry name" value="AAA"/>
    <property type="match status" value="2"/>
</dbReference>
<dbReference type="FunFam" id="3.40.50.300:FF:000018">
    <property type="entry name" value="Cell division control 48"/>
    <property type="match status" value="1"/>
</dbReference>
<dbReference type="Pfam" id="PF00004">
    <property type="entry name" value="AAA"/>
    <property type="match status" value="2"/>
</dbReference>
<dbReference type="SUPFAM" id="SSF50692">
    <property type="entry name" value="ADC-like"/>
    <property type="match status" value="1"/>
</dbReference>
<keyword evidence="2" id="KW-0677">Repeat</keyword>
<dbReference type="Gene3D" id="3.10.330.10">
    <property type="match status" value="1"/>
</dbReference>
<dbReference type="SUPFAM" id="SSF54585">
    <property type="entry name" value="Cdc48 domain 2-like"/>
    <property type="match status" value="1"/>
</dbReference>
<evidence type="ECO:0000256" key="5">
    <source>
        <dbReference type="RuleBase" id="RU003651"/>
    </source>
</evidence>
<dbReference type="eggNOG" id="COG1222">
    <property type="taxonomic scope" value="Bacteria"/>
</dbReference>
<dbReference type="SMART" id="SM01073">
    <property type="entry name" value="CDC48_N"/>
    <property type="match status" value="1"/>
</dbReference>
<dbReference type="InterPro" id="IPR003593">
    <property type="entry name" value="AAA+_ATPase"/>
</dbReference>
<dbReference type="InterPro" id="IPR009010">
    <property type="entry name" value="Asp_de-COase-like_dom_sf"/>
</dbReference>
<name>A1SUB2_PSYIN</name>
<evidence type="ECO:0000256" key="2">
    <source>
        <dbReference type="ARBA" id="ARBA00022737"/>
    </source>
</evidence>
<dbReference type="InterPro" id="IPR029067">
    <property type="entry name" value="CDC48_domain_2-like_sf"/>
</dbReference>
<gene>
    <name evidence="9" type="ordered locus">Ping_1247</name>
</gene>
<dbReference type="Gene3D" id="1.10.8.60">
    <property type="match status" value="2"/>
</dbReference>
<protein>
    <submittedName>
        <fullName evidence="9">Cell division control protein 48 ATPase of AAA family CDC48 subfamily</fullName>
        <ecNumber evidence="9">3.6.4.6</ecNumber>
    </submittedName>
</protein>
<evidence type="ECO:0000259" key="6">
    <source>
        <dbReference type="SMART" id="SM00382"/>
    </source>
</evidence>
<keyword evidence="9" id="KW-0378">Hydrolase</keyword>
<evidence type="ECO:0000256" key="4">
    <source>
        <dbReference type="ARBA" id="ARBA00022840"/>
    </source>
</evidence>
<dbReference type="InterPro" id="IPR041569">
    <property type="entry name" value="AAA_lid_3"/>
</dbReference>
<dbReference type="InterPro" id="IPR003338">
    <property type="entry name" value="CDC4_N-term_subdom"/>
</dbReference>
<dbReference type="Pfam" id="PF02933">
    <property type="entry name" value="CDC48_2"/>
    <property type="match status" value="1"/>
</dbReference>
<dbReference type="InterPro" id="IPR005938">
    <property type="entry name" value="AAA_ATPase_CDC48"/>
</dbReference>
<evidence type="ECO:0000259" key="8">
    <source>
        <dbReference type="SMART" id="SM01073"/>
    </source>
</evidence>
<reference evidence="9 10" key="1">
    <citation type="submission" date="2007-01" db="EMBL/GenBank/DDBJ databases">
        <title>Complete sequence of Psychromonas ingrahamii 37.</title>
        <authorList>
            <consortium name="US DOE Joint Genome Institute"/>
            <person name="Copeland A."/>
            <person name="Lucas S."/>
            <person name="Lapidus A."/>
            <person name="Barry K."/>
            <person name="Detter J.C."/>
            <person name="Glavina del Rio T."/>
            <person name="Hammon N."/>
            <person name="Israni S."/>
            <person name="Dalin E."/>
            <person name="Tice H."/>
            <person name="Pitluck S."/>
            <person name="Thompson L.S."/>
            <person name="Brettin T."/>
            <person name="Bruce D."/>
            <person name="Han C."/>
            <person name="Tapia R."/>
            <person name="Schmutz J."/>
            <person name="Larimer F."/>
            <person name="Land M."/>
            <person name="Hauser L."/>
            <person name="Kyrpides N."/>
            <person name="Ivanova N."/>
            <person name="Staley J."/>
            <person name="Richardson P."/>
        </authorList>
    </citation>
    <scope>NUCLEOTIDE SEQUENCE [LARGE SCALE GENOMIC DNA]</scope>
    <source>
        <strain evidence="9 10">37</strain>
    </source>
</reference>
<keyword evidence="9" id="KW-0132">Cell division</keyword>
<feature type="domain" description="AAA+ ATPase" evidence="6">
    <location>
        <begin position="487"/>
        <end position="625"/>
    </location>
</feature>
<dbReference type="Proteomes" id="UP000000639">
    <property type="component" value="Chromosome"/>
</dbReference>
<dbReference type="PANTHER" id="PTHR23077:SF171">
    <property type="entry name" value="NUCLEAR VALOSIN-CONTAINING PROTEIN-LIKE"/>
    <property type="match status" value="1"/>
</dbReference>
<dbReference type="RefSeq" id="WP_011769640.1">
    <property type="nucleotide sequence ID" value="NC_008709.1"/>
</dbReference>
<dbReference type="NCBIfam" id="TIGR01243">
    <property type="entry name" value="CDC48"/>
    <property type="match status" value="1"/>
</dbReference>
<dbReference type="InterPro" id="IPR003959">
    <property type="entry name" value="ATPase_AAA_core"/>
</dbReference>
<dbReference type="SUPFAM" id="SSF52540">
    <property type="entry name" value="P-loop containing nucleoside triphosphate hydrolases"/>
    <property type="match status" value="2"/>
</dbReference>
<evidence type="ECO:0000313" key="10">
    <source>
        <dbReference type="Proteomes" id="UP000000639"/>
    </source>
</evidence>
<dbReference type="InterPro" id="IPR004201">
    <property type="entry name" value="Cdc48_dom2"/>
</dbReference>
<proteinExistence type="inferred from homology"/>
<organism evidence="9 10">
    <name type="scientific">Psychromonas ingrahamii (strain DSM 17664 / CCUG 51855 / 37)</name>
    <dbReference type="NCBI Taxonomy" id="357804"/>
    <lineage>
        <taxon>Bacteria</taxon>
        <taxon>Pseudomonadati</taxon>
        <taxon>Pseudomonadota</taxon>
        <taxon>Gammaproteobacteria</taxon>
        <taxon>Alteromonadales</taxon>
        <taxon>Psychromonadaceae</taxon>
        <taxon>Psychromonas</taxon>
    </lineage>
</organism>
<dbReference type="FunFam" id="3.40.50.300:FF:000012">
    <property type="entry name" value="Transitional endoplasmic reticulum ATPase"/>
    <property type="match status" value="1"/>
</dbReference>
<dbReference type="STRING" id="357804.Ping_1247"/>
<keyword evidence="9" id="KW-0131">Cell cycle</keyword>
<dbReference type="EMBL" id="CP000510">
    <property type="protein sequence ID" value="ABM03077.1"/>
    <property type="molecule type" value="Genomic_DNA"/>
</dbReference>
<dbReference type="PANTHER" id="PTHR23077">
    <property type="entry name" value="AAA-FAMILY ATPASE"/>
    <property type="match status" value="1"/>
</dbReference>
<feature type="domain" description="AAA+ ATPase" evidence="6">
    <location>
        <begin position="214"/>
        <end position="350"/>
    </location>
</feature>
<dbReference type="Gene3D" id="3.40.50.300">
    <property type="entry name" value="P-loop containing nucleotide triphosphate hydrolases"/>
    <property type="match status" value="2"/>
</dbReference>
<dbReference type="GO" id="GO:0016887">
    <property type="term" value="F:ATP hydrolysis activity"/>
    <property type="evidence" value="ECO:0007669"/>
    <property type="project" value="InterPro"/>
</dbReference>
<evidence type="ECO:0000256" key="1">
    <source>
        <dbReference type="ARBA" id="ARBA00009833"/>
    </source>
</evidence>
<dbReference type="OrthoDB" id="9809379at2"/>